<gene>
    <name evidence="1" type="ORF">EFR84_30595</name>
</gene>
<comment type="caution">
    <text evidence="1">The sequence shown here is derived from an EMBL/GenBank/DDBJ whole genome shotgun (WGS) entry which is preliminary data.</text>
</comment>
<sequence length="60" mass="7218">MTGFRKIITKWKRNRVDSAENSIEMVIFVVVCRFFEAELAKRKLSSRRKPEFVRLLYVSH</sequence>
<dbReference type="Proteomes" id="UP000278081">
    <property type="component" value="Unassembled WGS sequence"/>
</dbReference>
<accession>A0A432ND74</accession>
<proteinExistence type="predicted"/>
<evidence type="ECO:0000313" key="2">
    <source>
        <dbReference type="Proteomes" id="UP000278081"/>
    </source>
</evidence>
<evidence type="ECO:0000313" key="1">
    <source>
        <dbReference type="EMBL" id="RUL97467.1"/>
    </source>
</evidence>
<organism evidence="1 2">
    <name type="scientific">Rhizobium chutanense</name>
    <dbReference type="NCBI Taxonomy" id="2035448"/>
    <lineage>
        <taxon>Bacteria</taxon>
        <taxon>Pseudomonadati</taxon>
        <taxon>Pseudomonadota</taxon>
        <taxon>Alphaproteobacteria</taxon>
        <taxon>Hyphomicrobiales</taxon>
        <taxon>Rhizobiaceae</taxon>
        <taxon>Rhizobium/Agrobacterium group</taxon>
        <taxon>Rhizobium</taxon>
    </lineage>
</organism>
<name>A0A432ND74_9HYPH</name>
<dbReference type="AlphaFoldDB" id="A0A432ND74"/>
<protein>
    <submittedName>
        <fullName evidence="1">Uncharacterized protein</fullName>
    </submittedName>
</protein>
<dbReference type="EMBL" id="RJTJ01000041">
    <property type="protein sequence ID" value="RUL97467.1"/>
    <property type="molecule type" value="Genomic_DNA"/>
</dbReference>
<reference evidence="1 2" key="1">
    <citation type="submission" date="2018-11" db="EMBL/GenBank/DDBJ databases">
        <title>Rhizobium chutanense sp. nov., isolated from root nodules of Phaseolus vulgaris in China.</title>
        <authorList>
            <person name="Huo Y."/>
        </authorList>
    </citation>
    <scope>NUCLEOTIDE SEQUENCE [LARGE SCALE GENOMIC DNA]</scope>
    <source>
        <strain evidence="1 2">C16</strain>
    </source>
</reference>